<evidence type="ECO:0000313" key="5">
    <source>
        <dbReference type="Proteomes" id="UP000267223"/>
    </source>
</evidence>
<sequence>MKNKTIAFKNLLALCVLIMLASCSSEQRYYLFVGTYTNTSSKGIYVYDFNAATGDATLVSNTDSVTNPSWVSVSGDQKFVYAVNETNGVNPGRVSAYSFDRSNGTLKFINTTASGGDDPCYLATTSDNKWLTVANYSSGTATVIPINEDGSLKPYSQLINDTIYRDSGSTATSHVHETVFSPDEKYLVTPDLGLDKLIIYKFDKTKDQPLTLSTPSFVESKKGSGPRHIVFSPNKKFAYLMHELSGTVTTYKYADGKFTEIQDLPTFPDGTTGRKDGAEINISPDGKFLYTSDRADLNIITVFSIDATTGKLAFKGTQSSLGQHPRHFMIDPSGNFLLAANQDSESIIIFKRDKETGMLSETGKTIHVPRPVCLQMIPK</sequence>
<dbReference type="PANTHER" id="PTHR30344:SF1">
    <property type="entry name" value="6-PHOSPHOGLUCONOLACTONASE"/>
    <property type="match status" value="1"/>
</dbReference>
<evidence type="ECO:0000256" key="1">
    <source>
        <dbReference type="ARBA" id="ARBA00005564"/>
    </source>
</evidence>
<dbReference type="Gene3D" id="2.130.10.10">
    <property type="entry name" value="YVTN repeat-like/Quinoprotein amine dehydrogenase"/>
    <property type="match status" value="1"/>
</dbReference>
<dbReference type="PROSITE" id="PS51257">
    <property type="entry name" value="PROKAR_LIPOPROTEIN"/>
    <property type="match status" value="1"/>
</dbReference>
<keyword evidence="3" id="KW-0732">Signal</keyword>
<organism evidence="4 5">
    <name type="scientific">Hanamia caeni</name>
    <dbReference type="NCBI Taxonomy" id="2294116"/>
    <lineage>
        <taxon>Bacteria</taxon>
        <taxon>Pseudomonadati</taxon>
        <taxon>Bacteroidota</taxon>
        <taxon>Chitinophagia</taxon>
        <taxon>Chitinophagales</taxon>
        <taxon>Chitinophagaceae</taxon>
        <taxon>Hanamia</taxon>
    </lineage>
</organism>
<comment type="similarity">
    <text evidence="1">Belongs to the cycloisomerase 2 family.</text>
</comment>
<dbReference type="OrthoDB" id="9790815at2"/>
<dbReference type="EMBL" id="RJJR01000008">
    <property type="protein sequence ID" value="RNI36112.1"/>
    <property type="molecule type" value="Genomic_DNA"/>
</dbReference>
<dbReference type="GO" id="GO:0017057">
    <property type="term" value="F:6-phosphogluconolactonase activity"/>
    <property type="evidence" value="ECO:0007669"/>
    <property type="project" value="TreeGrafter"/>
</dbReference>
<dbReference type="PANTHER" id="PTHR30344">
    <property type="entry name" value="6-PHOSPHOGLUCONOLACTONASE-RELATED"/>
    <property type="match status" value="1"/>
</dbReference>
<dbReference type="Proteomes" id="UP000267223">
    <property type="component" value="Unassembled WGS sequence"/>
</dbReference>
<dbReference type="AlphaFoldDB" id="A0A3M9NE86"/>
<dbReference type="Pfam" id="PF10282">
    <property type="entry name" value="Lactonase"/>
    <property type="match status" value="1"/>
</dbReference>
<dbReference type="RefSeq" id="WP_123120665.1">
    <property type="nucleotide sequence ID" value="NZ_RJJR01000008.1"/>
</dbReference>
<evidence type="ECO:0000256" key="3">
    <source>
        <dbReference type="SAM" id="SignalP"/>
    </source>
</evidence>
<feature type="chain" id="PRO_5018243155" evidence="3">
    <location>
        <begin position="22"/>
        <end position="379"/>
    </location>
</feature>
<dbReference type="FunFam" id="2.130.10.10:FF:000306">
    <property type="entry name" value="3-carboxymuconate cyclase"/>
    <property type="match status" value="1"/>
</dbReference>
<keyword evidence="2" id="KW-0313">Glucose metabolism</keyword>
<dbReference type="InterPro" id="IPR050282">
    <property type="entry name" value="Cycloisomerase_2"/>
</dbReference>
<dbReference type="InterPro" id="IPR015943">
    <property type="entry name" value="WD40/YVTN_repeat-like_dom_sf"/>
</dbReference>
<evidence type="ECO:0000313" key="4">
    <source>
        <dbReference type="EMBL" id="RNI36112.1"/>
    </source>
</evidence>
<dbReference type="InterPro" id="IPR011048">
    <property type="entry name" value="Haem_d1_sf"/>
</dbReference>
<gene>
    <name evidence="4" type="ORF">EFY79_10485</name>
</gene>
<dbReference type="SUPFAM" id="SSF51004">
    <property type="entry name" value="C-terminal (heme d1) domain of cytochrome cd1-nitrite reductase"/>
    <property type="match status" value="1"/>
</dbReference>
<accession>A0A3M9NE86</accession>
<dbReference type="GO" id="GO:0005829">
    <property type="term" value="C:cytosol"/>
    <property type="evidence" value="ECO:0007669"/>
    <property type="project" value="TreeGrafter"/>
</dbReference>
<evidence type="ECO:0000256" key="2">
    <source>
        <dbReference type="ARBA" id="ARBA00022526"/>
    </source>
</evidence>
<proteinExistence type="inferred from homology"/>
<dbReference type="GO" id="GO:0006006">
    <property type="term" value="P:glucose metabolic process"/>
    <property type="evidence" value="ECO:0007669"/>
    <property type="project" value="UniProtKB-KW"/>
</dbReference>
<name>A0A3M9NE86_9BACT</name>
<comment type="caution">
    <text evidence="4">The sequence shown here is derived from an EMBL/GenBank/DDBJ whole genome shotgun (WGS) entry which is preliminary data.</text>
</comment>
<keyword evidence="2" id="KW-0119">Carbohydrate metabolism</keyword>
<protein>
    <submittedName>
        <fullName evidence="4">Lactonase family protein</fullName>
    </submittedName>
</protein>
<dbReference type="InterPro" id="IPR019405">
    <property type="entry name" value="Lactonase_7-beta_prop"/>
</dbReference>
<reference evidence="4 5" key="1">
    <citation type="submission" date="2018-11" db="EMBL/GenBank/DDBJ databases">
        <title>Draft genome sequence of Ferruginibacter sp. BO-59.</title>
        <authorList>
            <person name="Im W.T."/>
        </authorList>
    </citation>
    <scope>NUCLEOTIDE SEQUENCE [LARGE SCALE GENOMIC DNA]</scope>
    <source>
        <strain evidence="4 5">BO-59</strain>
    </source>
</reference>
<feature type="signal peptide" evidence="3">
    <location>
        <begin position="1"/>
        <end position="21"/>
    </location>
</feature>
<keyword evidence="5" id="KW-1185">Reference proteome</keyword>